<feature type="domain" description="GST C-terminal" evidence="2">
    <location>
        <begin position="82"/>
        <end position="215"/>
    </location>
</feature>
<dbReference type="AlphaFoldDB" id="A0A9W6BZ30"/>
<dbReference type="SUPFAM" id="SSF47616">
    <property type="entry name" value="GST C-terminal domain-like"/>
    <property type="match status" value="1"/>
</dbReference>
<dbReference type="PROSITE" id="PS50404">
    <property type="entry name" value="GST_NTER"/>
    <property type="match status" value="1"/>
</dbReference>
<dbReference type="InterPro" id="IPR010987">
    <property type="entry name" value="Glutathione-S-Trfase_C-like"/>
</dbReference>
<reference evidence="3 4" key="1">
    <citation type="journal article" date="2023" name="Commun. Biol.">
        <title>Reorganization of the ancestral sex-determining regions during the evolution of trioecy in Pleodorina starrii.</title>
        <authorList>
            <person name="Takahashi K."/>
            <person name="Suzuki S."/>
            <person name="Kawai-Toyooka H."/>
            <person name="Yamamoto K."/>
            <person name="Hamaji T."/>
            <person name="Ootsuki R."/>
            <person name="Yamaguchi H."/>
            <person name="Kawachi M."/>
            <person name="Higashiyama T."/>
            <person name="Nozaki H."/>
        </authorList>
    </citation>
    <scope>NUCLEOTIDE SEQUENCE [LARGE SCALE GENOMIC DNA]</scope>
    <source>
        <strain evidence="3 4">NIES-4479</strain>
    </source>
</reference>
<dbReference type="Gene3D" id="3.40.30.10">
    <property type="entry name" value="Glutaredoxin"/>
    <property type="match status" value="1"/>
</dbReference>
<dbReference type="InterPro" id="IPR036249">
    <property type="entry name" value="Thioredoxin-like_sf"/>
</dbReference>
<dbReference type="SFLD" id="SFLDG01205">
    <property type="entry name" value="AMPS.1"/>
    <property type="match status" value="1"/>
</dbReference>
<dbReference type="GO" id="GO:0006749">
    <property type="term" value="P:glutathione metabolic process"/>
    <property type="evidence" value="ECO:0007669"/>
    <property type="project" value="TreeGrafter"/>
</dbReference>
<dbReference type="Proteomes" id="UP001165080">
    <property type="component" value="Unassembled WGS sequence"/>
</dbReference>
<dbReference type="PROSITE" id="PS50405">
    <property type="entry name" value="GST_CTER"/>
    <property type="match status" value="1"/>
</dbReference>
<dbReference type="SUPFAM" id="SSF52833">
    <property type="entry name" value="Thioredoxin-like"/>
    <property type="match status" value="1"/>
</dbReference>
<evidence type="ECO:0000313" key="3">
    <source>
        <dbReference type="EMBL" id="GLC60924.1"/>
    </source>
</evidence>
<dbReference type="InterPro" id="IPR004046">
    <property type="entry name" value="GST_C"/>
</dbReference>
<dbReference type="SFLD" id="SFLDS00019">
    <property type="entry name" value="Glutathione_Transferase_(cytos"/>
    <property type="match status" value="1"/>
</dbReference>
<dbReference type="InterPro" id="IPR040079">
    <property type="entry name" value="Glutathione_S-Trfase"/>
</dbReference>
<feature type="domain" description="GST N-terminal" evidence="1">
    <location>
        <begin position="2"/>
        <end position="80"/>
    </location>
</feature>
<dbReference type="InterPro" id="IPR036282">
    <property type="entry name" value="Glutathione-S-Trfase_C_sf"/>
</dbReference>
<dbReference type="InterPro" id="IPR050213">
    <property type="entry name" value="GST_superfamily"/>
</dbReference>
<evidence type="ECO:0000259" key="2">
    <source>
        <dbReference type="PROSITE" id="PS50405"/>
    </source>
</evidence>
<dbReference type="GO" id="GO:0004364">
    <property type="term" value="F:glutathione transferase activity"/>
    <property type="evidence" value="ECO:0007669"/>
    <property type="project" value="TreeGrafter"/>
</dbReference>
<dbReference type="PANTHER" id="PTHR11571">
    <property type="entry name" value="GLUTATHIONE S-TRANSFERASE"/>
    <property type="match status" value="1"/>
</dbReference>
<dbReference type="PANTHER" id="PTHR11571:SF150">
    <property type="entry name" value="GLUTATHIONE S-TRANSFERASE"/>
    <property type="match status" value="1"/>
</dbReference>
<evidence type="ECO:0000313" key="4">
    <source>
        <dbReference type="Proteomes" id="UP001165080"/>
    </source>
</evidence>
<gene>
    <name evidence="3" type="primary">PLESTB002705</name>
    <name evidence="3" type="ORF">PLESTB_001693300</name>
</gene>
<dbReference type="CDD" id="cd03039">
    <property type="entry name" value="GST_N_Sigma_like"/>
    <property type="match status" value="1"/>
</dbReference>
<accession>A0A9W6BZ30</accession>
<dbReference type="EMBL" id="BRXU01000040">
    <property type="protein sequence ID" value="GLC60924.1"/>
    <property type="molecule type" value="Genomic_DNA"/>
</dbReference>
<evidence type="ECO:0008006" key="5">
    <source>
        <dbReference type="Google" id="ProtNLM"/>
    </source>
</evidence>
<keyword evidence="4" id="KW-1185">Reference proteome</keyword>
<dbReference type="Pfam" id="PF02798">
    <property type="entry name" value="GST_N"/>
    <property type="match status" value="1"/>
</dbReference>
<dbReference type="Pfam" id="PF14497">
    <property type="entry name" value="GST_C_3"/>
    <property type="match status" value="1"/>
</dbReference>
<protein>
    <recommendedName>
        <fullName evidence="5">Glutathione S-transferase</fullName>
    </recommendedName>
</protein>
<comment type="caution">
    <text evidence="3">The sequence shown here is derived from an EMBL/GenBank/DDBJ whole genome shotgun (WGS) entry which is preliminary data.</text>
</comment>
<dbReference type="CDD" id="cd03192">
    <property type="entry name" value="GST_C_Sigma_like"/>
    <property type="match status" value="1"/>
</dbReference>
<name>A0A9W6BZ30_9CHLO</name>
<sequence>MAPLKLHYFELPGRAEVARLCLTIGNVPHEEVLYEFKTWPEHKAKMPFGQIPVLELPDGKMLAQSGAIDRYTAKLAGLYPEDPLQAALADQAVFHLADTWDLFAPTFRMSPEEKVTARQELLAGKVGEKLQQLAKLLESSGEYVAGDKLSYGDIAIFAGLSNLVSGFLDGVPTNLMDQYPVLKAYRNKIASLPAIKAYYEKRGEGYRAAFKPDTA</sequence>
<dbReference type="SFLD" id="SFLDG00363">
    <property type="entry name" value="AMPS_(cytGST):_Alpha-__Mu-__Pi"/>
    <property type="match status" value="1"/>
</dbReference>
<dbReference type="Gene3D" id="1.20.1050.10">
    <property type="match status" value="1"/>
</dbReference>
<organism evidence="3 4">
    <name type="scientific">Pleodorina starrii</name>
    <dbReference type="NCBI Taxonomy" id="330485"/>
    <lineage>
        <taxon>Eukaryota</taxon>
        <taxon>Viridiplantae</taxon>
        <taxon>Chlorophyta</taxon>
        <taxon>core chlorophytes</taxon>
        <taxon>Chlorophyceae</taxon>
        <taxon>CS clade</taxon>
        <taxon>Chlamydomonadales</taxon>
        <taxon>Volvocaceae</taxon>
        <taxon>Pleodorina</taxon>
    </lineage>
</organism>
<evidence type="ECO:0000259" key="1">
    <source>
        <dbReference type="PROSITE" id="PS50404"/>
    </source>
</evidence>
<proteinExistence type="predicted"/>
<dbReference type="InterPro" id="IPR004045">
    <property type="entry name" value="Glutathione_S-Trfase_N"/>
</dbReference>